<dbReference type="Pfam" id="PF13568">
    <property type="entry name" value="OMP_b-brl_2"/>
    <property type="match status" value="1"/>
</dbReference>
<proteinExistence type="predicted"/>
<feature type="domain" description="Outer membrane protein beta-barrel" evidence="3">
    <location>
        <begin position="220"/>
        <end position="330"/>
    </location>
</feature>
<feature type="compositionally biased region" description="Basic and acidic residues" evidence="1">
    <location>
        <begin position="116"/>
        <end position="129"/>
    </location>
</feature>
<evidence type="ECO:0000313" key="5">
    <source>
        <dbReference type="Proteomes" id="UP001501175"/>
    </source>
</evidence>
<keyword evidence="5" id="KW-1185">Reference proteome</keyword>
<protein>
    <recommendedName>
        <fullName evidence="3">Outer membrane protein beta-barrel domain-containing protein</fullName>
    </recommendedName>
</protein>
<dbReference type="InterPro" id="IPR025665">
    <property type="entry name" value="Beta-barrel_OMP_2"/>
</dbReference>
<feature type="chain" id="PRO_5046224770" description="Outer membrane protein beta-barrel domain-containing protein" evidence="2">
    <location>
        <begin position="26"/>
        <end position="352"/>
    </location>
</feature>
<sequence>MQKKNSTMKSILTIALMLLMSRWTAAAPNDTPADSLVILFGNKTRLVIHSDDKNGISQLAKYDLNKLVSDMGLMLDSTSSGEKYLVINEKSTQRYLRDTVIVVTRKDGKVTVTVKDRDKQSKVEKNDENKEGDDSDREYRRNQERRRRNNWNLSIEGVGIGLNGLIQKTSSQAYSSETYELRPIGSRYVSLGVGQMPTIAKGKTASLRLYYALEVSWNNFMFEQDNIAVKTPTGVAFLDAGRDLKKSKLTVATINIPFVPRVTFYNTSGRKLFHLGAGVYGGYRIDSYTKIKELNNNRERNHSNFHLNNFRYGLIAHLGIAKTNFFVKYDLNPLFKPGFGPDVRAISFGIGL</sequence>
<evidence type="ECO:0000256" key="1">
    <source>
        <dbReference type="SAM" id="MobiDB-lite"/>
    </source>
</evidence>
<name>A0ABP8NM06_9BACT</name>
<evidence type="ECO:0000313" key="4">
    <source>
        <dbReference type="EMBL" id="GAA4468580.1"/>
    </source>
</evidence>
<gene>
    <name evidence="4" type="ORF">GCM10023189_54150</name>
</gene>
<evidence type="ECO:0000256" key="2">
    <source>
        <dbReference type="SAM" id="SignalP"/>
    </source>
</evidence>
<accession>A0ABP8NM06</accession>
<dbReference type="EMBL" id="BAABHD010000083">
    <property type="protein sequence ID" value="GAA4468580.1"/>
    <property type="molecule type" value="Genomic_DNA"/>
</dbReference>
<reference evidence="5" key="1">
    <citation type="journal article" date="2019" name="Int. J. Syst. Evol. Microbiol.">
        <title>The Global Catalogue of Microorganisms (GCM) 10K type strain sequencing project: providing services to taxonomists for standard genome sequencing and annotation.</title>
        <authorList>
            <consortium name="The Broad Institute Genomics Platform"/>
            <consortium name="The Broad Institute Genome Sequencing Center for Infectious Disease"/>
            <person name="Wu L."/>
            <person name="Ma J."/>
        </authorList>
    </citation>
    <scope>NUCLEOTIDE SEQUENCE [LARGE SCALE GENOMIC DNA]</scope>
    <source>
        <strain evidence="5">JCM 17927</strain>
    </source>
</reference>
<evidence type="ECO:0000259" key="3">
    <source>
        <dbReference type="Pfam" id="PF13568"/>
    </source>
</evidence>
<dbReference type="Proteomes" id="UP001501175">
    <property type="component" value="Unassembled WGS sequence"/>
</dbReference>
<comment type="caution">
    <text evidence="4">The sequence shown here is derived from an EMBL/GenBank/DDBJ whole genome shotgun (WGS) entry which is preliminary data.</text>
</comment>
<feature type="region of interest" description="Disordered" evidence="1">
    <location>
        <begin position="116"/>
        <end position="145"/>
    </location>
</feature>
<organism evidence="4 5">
    <name type="scientific">Nibrella saemangeumensis</name>
    <dbReference type="NCBI Taxonomy" id="1084526"/>
    <lineage>
        <taxon>Bacteria</taxon>
        <taxon>Pseudomonadati</taxon>
        <taxon>Bacteroidota</taxon>
        <taxon>Cytophagia</taxon>
        <taxon>Cytophagales</taxon>
        <taxon>Spirosomataceae</taxon>
        <taxon>Nibrella</taxon>
    </lineage>
</organism>
<feature type="signal peptide" evidence="2">
    <location>
        <begin position="1"/>
        <end position="25"/>
    </location>
</feature>
<keyword evidence="2" id="KW-0732">Signal</keyword>